<accession>A0ABR8YGM6</accession>
<dbReference type="EMBL" id="JACSQC010000002">
    <property type="protein sequence ID" value="MBD8043363.1"/>
    <property type="molecule type" value="Genomic_DNA"/>
</dbReference>
<protein>
    <recommendedName>
        <fullName evidence="7">Cytosine-specific methyltransferase</fullName>
        <ecNumber evidence="7">2.1.1.37</ecNumber>
    </recommendedName>
</protein>
<keyword evidence="9" id="KW-1185">Reference proteome</keyword>
<comment type="catalytic activity">
    <reaction evidence="7">
        <text>a 2'-deoxycytidine in DNA + S-adenosyl-L-methionine = a 5-methyl-2'-deoxycytidine in DNA + S-adenosyl-L-homocysteine + H(+)</text>
        <dbReference type="Rhea" id="RHEA:13681"/>
        <dbReference type="Rhea" id="RHEA-COMP:11369"/>
        <dbReference type="Rhea" id="RHEA-COMP:11370"/>
        <dbReference type="ChEBI" id="CHEBI:15378"/>
        <dbReference type="ChEBI" id="CHEBI:57856"/>
        <dbReference type="ChEBI" id="CHEBI:59789"/>
        <dbReference type="ChEBI" id="CHEBI:85452"/>
        <dbReference type="ChEBI" id="CHEBI:85454"/>
        <dbReference type="EC" id="2.1.1.37"/>
    </reaction>
</comment>
<dbReference type="NCBIfam" id="TIGR00675">
    <property type="entry name" value="dcm"/>
    <property type="match status" value="1"/>
</dbReference>
<evidence type="ECO:0000313" key="8">
    <source>
        <dbReference type="EMBL" id="MBD8043363.1"/>
    </source>
</evidence>
<dbReference type="RefSeq" id="WP_191746269.1">
    <property type="nucleotide sequence ID" value="NZ_JACSQC010000002.1"/>
</dbReference>
<dbReference type="Proteomes" id="UP000652763">
    <property type="component" value="Unassembled WGS sequence"/>
</dbReference>
<dbReference type="InterPro" id="IPR001525">
    <property type="entry name" value="C5_MeTfrase"/>
</dbReference>
<keyword evidence="3 5" id="KW-0949">S-adenosyl-L-methionine</keyword>
<evidence type="ECO:0000313" key="9">
    <source>
        <dbReference type="Proteomes" id="UP000652763"/>
    </source>
</evidence>
<evidence type="ECO:0000256" key="7">
    <source>
        <dbReference type="RuleBase" id="RU000417"/>
    </source>
</evidence>
<reference evidence="8 9" key="1">
    <citation type="submission" date="2020-08" db="EMBL/GenBank/DDBJ databases">
        <title>A Genomic Blueprint of the Chicken Gut Microbiome.</title>
        <authorList>
            <person name="Gilroy R."/>
            <person name="Ravi A."/>
            <person name="Getino M."/>
            <person name="Pursley I."/>
            <person name="Horton D.L."/>
            <person name="Alikhan N.-F."/>
            <person name="Baker D."/>
            <person name="Gharbi K."/>
            <person name="Hall N."/>
            <person name="Watson M."/>
            <person name="Adriaenssens E.M."/>
            <person name="Foster-Nyarko E."/>
            <person name="Jarju S."/>
            <person name="Secka A."/>
            <person name="Antonio M."/>
            <person name="Oren A."/>
            <person name="Chaudhuri R."/>
            <person name="La Ragione R.M."/>
            <person name="Hildebrand F."/>
            <person name="Pallen M.J."/>
        </authorList>
    </citation>
    <scope>NUCLEOTIDE SEQUENCE [LARGE SCALE GENOMIC DNA]</scope>
    <source>
        <strain evidence="8 9">Sa2BUA2</strain>
    </source>
</reference>
<dbReference type="Pfam" id="PF00145">
    <property type="entry name" value="DNA_methylase"/>
    <property type="match status" value="1"/>
</dbReference>
<dbReference type="SUPFAM" id="SSF53335">
    <property type="entry name" value="S-adenosyl-L-methionine-dependent methyltransferases"/>
    <property type="match status" value="1"/>
</dbReference>
<evidence type="ECO:0000256" key="4">
    <source>
        <dbReference type="ARBA" id="ARBA00022747"/>
    </source>
</evidence>
<evidence type="ECO:0000256" key="6">
    <source>
        <dbReference type="RuleBase" id="RU000416"/>
    </source>
</evidence>
<dbReference type="Gene3D" id="3.40.50.150">
    <property type="entry name" value="Vaccinia Virus protein VP39"/>
    <property type="match status" value="1"/>
</dbReference>
<dbReference type="InterPro" id="IPR018117">
    <property type="entry name" value="C5_DNA_meth_AS"/>
</dbReference>
<dbReference type="PROSITE" id="PS00094">
    <property type="entry name" value="C5_MTASE_1"/>
    <property type="match status" value="1"/>
</dbReference>
<comment type="similarity">
    <text evidence="5 6">Belongs to the class I-like SAM-binding methyltransferase superfamily. C5-methyltransferase family.</text>
</comment>
<keyword evidence="2 5" id="KW-0808">Transferase</keyword>
<feature type="active site" evidence="5">
    <location>
        <position position="91"/>
    </location>
</feature>
<sequence>MQRKVPGSPAPYTMIDLFAGAGGLSEGLRESGFTSLYANEVVQRYSETFKANHPEVFVDNRDVRRVDAAEVREQLGLTRGELSLVAGGPPCQGFSVNAPVRSNDDYRNHLFREFLRFVDEFMPAAVLIENVPGLVSFERGATLSAIIQALEELGYTADVRILYAPLYGVPQTRWRTIILGFRNGNPSRAFPQPTHIAPMRVNFTSTFRGQNIVAMPDGSDLIPYTSVRDAIGDLPPLINGELGEPLKGYAAPPQNPYQERLRSQSMGVRNHEAARLGQINLERLRHIPPGGNWTNIPIELLPAGMKRAHRSDHTKRYGRSLPEGLSSTILTKCDPHWGAYFHYSQDRIFTVREAARIQSFPDHYIFQGSRIEQYEQVGNAVPPMLAAAVGAGIREVIASEELSVAV</sequence>
<evidence type="ECO:0000256" key="3">
    <source>
        <dbReference type="ARBA" id="ARBA00022691"/>
    </source>
</evidence>
<proteinExistence type="inferred from homology"/>
<dbReference type="GO" id="GO:0008168">
    <property type="term" value="F:methyltransferase activity"/>
    <property type="evidence" value="ECO:0007669"/>
    <property type="project" value="UniProtKB-KW"/>
</dbReference>
<gene>
    <name evidence="8" type="ORF">H9638_06000</name>
</gene>
<keyword evidence="4" id="KW-0680">Restriction system</keyword>
<dbReference type="InterPro" id="IPR029063">
    <property type="entry name" value="SAM-dependent_MTases_sf"/>
</dbReference>
<dbReference type="GO" id="GO:0032259">
    <property type="term" value="P:methylation"/>
    <property type="evidence" value="ECO:0007669"/>
    <property type="project" value="UniProtKB-KW"/>
</dbReference>
<dbReference type="PANTHER" id="PTHR10629:SF52">
    <property type="entry name" value="DNA (CYTOSINE-5)-METHYLTRANSFERASE 1"/>
    <property type="match status" value="1"/>
</dbReference>
<organism evidence="8 9">
    <name type="scientific">Arthrobacter pullicola</name>
    <dbReference type="NCBI Taxonomy" id="2762224"/>
    <lineage>
        <taxon>Bacteria</taxon>
        <taxon>Bacillati</taxon>
        <taxon>Actinomycetota</taxon>
        <taxon>Actinomycetes</taxon>
        <taxon>Micrococcales</taxon>
        <taxon>Micrococcaceae</taxon>
        <taxon>Arthrobacter</taxon>
    </lineage>
</organism>
<evidence type="ECO:0000256" key="5">
    <source>
        <dbReference type="PROSITE-ProRule" id="PRU01016"/>
    </source>
</evidence>
<dbReference type="PANTHER" id="PTHR10629">
    <property type="entry name" value="CYTOSINE-SPECIFIC METHYLTRANSFERASE"/>
    <property type="match status" value="1"/>
</dbReference>
<dbReference type="Gene3D" id="3.90.120.10">
    <property type="entry name" value="DNA Methylase, subunit A, domain 2"/>
    <property type="match status" value="2"/>
</dbReference>
<evidence type="ECO:0000256" key="1">
    <source>
        <dbReference type="ARBA" id="ARBA00022603"/>
    </source>
</evidence>
<name>A0ABR8YGM6_9MICC</name>
<dbReference type="EC" id="2.1.1.37" evidence="7"/>
<keyword evidence="1 5" id="KW-0489">Methyltransferase</keyword>
<dbReference type="PROSITE" id="PS51679">
    <property type="entry name" value="SAM_MT_C5"/>
    <property type="match status" value="1"/>
</dbReference>
<evidence type="ECO:0000256" key="2">
    <source>
        <dbReference type="ARBA" id="ARBA00022679"/>
    </source>
</evidence>
<dbReference type="PRINTS" id="PR00105">
    <property type="entry name" value="C5METTRFRASE"/>
</dbReference>
<comment type="caution">
    <text evidence="8">The sequence shown here is derived from an EMBL/GenBank/DDBJ whole genome shotgun (WGS) entry which is preliminary data.</text>
</comment>
<dbReference type="InterPro" id="IPR050390">
    <property type="entry name" value="C5-Methyltransferase"/>
</dbReference>